<feature type="chain" id="PRO_5038726628" evidence="2">
    <location>
        <begin position="20"/>
        <end position="377"/>
    </location>
</feature>
<evidence type="ECO:0000313" key="4">
    <source>
        <dbReference type="EMBL" id="SDI05960.1"/>
    </source>
</evidence>
<gene>
    <name evidence="4" type="ORF">SAMN05421804_101582</name>
</gene>
<dbReference type="InterPro" id="IPR019606">
    <property type="entry name" value="GerMN"/>
</dbReference>
<feature type="region of interest" description="Disordered" evidence="1">
    <location>
        <begin position="25"/>
        <end position="65"/>
    </location>
</feature>
<evidence type="ECO:0000256" key="2">
    <source>
        <dbReference type="SAM" id="SignalP"/>
    </source>
</evidence>
<evidence type="ECO:0000256" key="1">
    <source>
        <dbReference type="SAM" id="MobiDB-lite"/>
    </source>
</evidence>
<evidence type="ECO:0000259" key="3">
    <source>
        <dbReference type="SMART" id="SM00909"/>
    </source>
</evidence>
<dbReference type="AlphaFoldDB" id="A0A1G8HHP0"/>
<feature type="compositionally biased region" description="Acidic residues" evidence="1">
    <location>
        <begin position="41"/>
        <end position="58"/>
    </location>
</feature>
<dbReference type="EMBL" id="FNDZ01000001">
    <property type="protein sequence ID" value="SDI05960.1"/>
    <property type="molecule type" value="Genomic_DNA"/>
</dbReference>
<keyword evidence="2" id="KW-0732">Signal</keyword>
<dbReference type="SMART" id="SM00909">
    <property type="entry name" value="Germane"/>
    <property type="match status" value="1"/>
</dbReference>
<reference evidence="4 5" key="1">
    <citation type="submission" date="2016-10" db="EMBL/GenBank/DDBJ databases">
        <authorList>
            <person name="de Groot N.N."/>
        </authorList>
    </citation>
    <scope>NUCLEOTIDE SEQUENCE [LARGE SCALE GENOMIC DNA]</scope>
    <source>
        <strain evidence="4 5">CGMCC 1.5058</strain>
    </source>
</reference>
<dbReference type="Proteomes" id="UP000183255">
    <property type="component" value="Unassembled WGS sequence"/>
</dbReference>
<name>A0A1G8HHP0_9CLOT</name>
<organism evidence="4 5">
    <name type="scientific">Proteiniclasticum ruminis</name>
    <dbReference type="NCBI Taxonomy" id="398199"/>
    <lineage>
        <taxon>Bacteria</taxon>
        <taxon>Bacillati</taxon>
        <taxon>Bacillota</taxon>
        <taxon>Clostridia</taxon>
        <taxon>Eubacteriales</taxon>
        <taxon>Clostridiaceae</taxon>
        <taxon>Proteiniclasticum</taxon>
    </lineage>
</organism>
<protein>
    <submittedName>
        <fullName evidence="4">Sporulation and spore germination</fullName>
    </submittedName>
</protein>
<feature type="domain" description="GerMN" evidence="3">
    <location>
        <begin position="270"/>
        <end position="357"/>
    </location>
</feature>
<feature type="signal peptide" evidence="2">
    <location>
        <begin position="1"/>
        <end position="19"/>
    </location>
</feature>
<dbReference type="RefSeq" id="WP_036909045.1">
    <property type="nucleotide sequence ID" value="NZ_FNDZ01000001.1"/>
</dbReference>
<accession>A0A1G8HHP0</accession>
<dbReference type="Pfam" id="PF10646">
    <property type="entry name" value="Germane"/>
    <property type="match status" value="1"/>
</dbReference>
<dbReference type="PROSITE" id="PS51257">
    <property type="entry name" value="PROKAR_LIPOPROTEIN"/>
    <property type="match status" value="1"/>
</dbReference>
<proteinExistence type="predicted"/>
<sequence>MKKLTWVSLAMVVLMMVTACNKSNIETPESVTPEAPAESPGESEMEPESPAEEAETPAEEGTGITYTVDEVYPFEENVYRFYEGTGNEFSGYDEYVDFLDGSRIQLRRNNGGTEIVSVLEKKEGMLVEIISRPETYYKENFLDKDPEENRILLKEPLALNASWESDGQTVTVTGVDVEVKTGIGTFKALEVTRATKGKESEKRVEYYVRGMGLVKLTDIGKDYEVSANLTKMEGNAIRKRFVNFYYPNAQDERIFLYRKEISFMTNDIPKILIINAYKELPKEAVPVLTKNTKVNYLYLNQDGRVYLDLTKEFLQEMNAGAGYEGLILQSLANTIGDYYGVSKVMLTIDGKTYESGHIVLEKFEALEVNYDSIVDMN</sequence>
<evidence type="ECO:0000313" key="5">
    <source>
        <dbReference type="Proteomes" id="UP000183255"/>
    </source>
</evidence>